<reference evidence="4" key="2">
    <citation type="submission" date="2020-02" db="EMBL/GenBank/DDBJ databases">
        <authorList>
            <consortium name="NCBI Pathogen Detection Project"/>
        </authorList>
    </citation>
    <scope>NUCLEOTIDE SEQUENCE</scope>
    <source>
        <strain evidence="4">MA.CK_00/00001968</strain>
    </source>
</reference>
<proteinExistence type="predicted"/>
<gene>
    <name evidence="4" type="ORF">G9F27_002143</name>
</gene>
<evidence type="ECO:0000313" key="4">
    <source>
        <dbReference type="EMBL" id="HAF2128002.1"/>
    </source>
</evidence>
<feature type="compositionally biased region" description="Polar residues" evidence="1">
    <location>
        <begin position="435"/>
        <end position="446"/>
    </location>
</feature>
<dbReference type="AlphaFoldDB" id="A0A743PEF2"/>
<evidence type="ECO:0000256" key="2">
    <source>
        <dbReference type="SAM" id="Phobius"/>
    </source>
</evidence>
<reference evidence="4" key="1">
    <citation type="journal article" date="2018" name="Genome Biol.">
        <title>SKESA: strategic k-mer extension for scrupulous assemblies.</title>
        <authorList>
            <person name="Souvorov A."/>
            <person name="Agarwala R."/>
            <person name="Lipman D.J."/>
        </authorList>
    </citation>
    <scope>NUCLEOTIDE SEQUENCE</scope>
    <source>
        <strain evidence="4">MA.CK_00/00001968</strain>
    </source>
</reference>
<dbReference type="EMBL" id="DAAUQX010000014">
    <property type="protein sequence ID" value="HAF2128002.1"/>
    <property type="molecule type" value="Genomic_DNA"/>
</dbReference>
<evidence type="ECO:0000259" key="3">
    <source>
        <dbReference type="Pfam" id="PF05707"/>
    </source>
</evidence>
<evidence type="ECO:0000256" key="1">
    <source>
        <dbReference type="SAM" id="MobiDB-lite"/>
    </source>
</evidence>
<dbReference type="InterPro" id="IPR027417">
    <property type="entry name" value="P-loop_NTPase"/>
</dbReference>
<dbReference type="Pfam" id="PF05707">
    <property type="entry name" value="Zot"/>
    <property type="match status" value="1"/>
</dbReference>
<feature type="region of interest" description="Disordered" evidence="1">
    <location>
        <begin position="425"/>
        <end position="446"/>
    </location>
</feature>
<sequence>MAVYFVTGKIRAGKGLFCSYIATQYYRAGLRVAANYLMDTERLGPNCNTPVTVLPGIPSPEHLHALGRGCPEGEMERFGLLLLDEGGTWLNKPEKGLQAAYLDWFIHSGKLGWDVYIQVQDKGLINKDIFDATGEHLVVVERKDRIRFPVISDILEMVAPNKYGVTGTSKGILPHLVSARIYIGNTSYKAKSNEHIFFFGRKYYGIHPSNLVFQKDVLVRDVPVSREYPDGLKITDMRAIYWALPGVTMRKYNRLSRLRNVLQKTGGQKVQPELKVISDASALSQGADAHEIAKAIKQMDNEEKNKARKKKLVIYSMALAFLFLWGRFAWSWVAEHFGGEADSVPVTTSVRVQNTASPVPQPVTPDMLPLSSQWRLSGWLQQGGKGVFILQGSGGVLRYVPSGQKWHGLTTVFITDGERITFYSGMSSTDKKPSTGLSFSNPQGEK</sequence>
<organism evidence="4">
    <name type="scientific">Salmonella enterica</name>
    <name type="common">Salmonella choleraesuis</name>
    <dbReference type="NCBI Taxonomy" id="28901"/>
    <lineage>
        <taxon>Bacteria</taxon>
        <taxon>Pseudomonadati</taxon>
        <taxon>Pseudomonadota</taxon>
        <taxon>Gammaproteobacteria</taxon>
        <taxon>Enterobacterales</taxon>
        <taxon>Enterobacteriaceae</taxon>
        <taxon>Salmonella</taxon>
    </lineage>
</organism>
<comment type="caution">
    <text evidence="4">The sequence shown here is derived from an EMBL/GenBank/DDBJ whole genome shotgun (WGS) entry which is preliminary data.</text>
</comment>
<keyword evidence="2" id="KW-1133">Transmembrane helix</keyword>
<feature type="transmembrane region" description="Helical" evidence="2">
    <location>
        <begin position="312"/>
        <end position="333"/>
    </location>
</feature>
<keyword evidence="2" id="KW-0812">Transmembrane</keyword>
<keyword evidence="2" id="KW-0472">Membrane</keyword>
<accession>A0A743PEF2</accession>
<name>A0A743PEF2_SALER</name>
<feature type="domain" description="Zona occludens toxin N-terminal" evidence="3">
    <location>
        <begin position="2"/>
        <end position="146"/>
    </location>
</feature>
<dbReference type="Gene3D" id="3.40.50.300">
    <property type="entry name" value="P-loop containing nucleotide triphosphate hydrolases"/>
    <property type="match status" value="1"/>
</dbReference>
<dbReference type="InterPro" id="IPR008900">
    <property type="entry name" value="Zot_N"/>
</dbReference>
<protein>
    <submittedName>
        <fullName evidence="4">Zonular occludens toxin family protein</fullName>
    </submittedName>
</protein>